<dbReference type="Pfam" id="PF01497">
    <property type="entry name" value="Peripla_BP_2"/>
    <property type="match status" value="1"/>
</dbReference>
<reference evidence="3" key="1">
    <citation type="submission" date="2012-02" db="EMBL/GenBank/DDBJ databases">
        <title>The complete genome of Solitalea canadensis DSM 3403.</title>
        <authorList>
            <consortium name="US DOE Joint Genome Institute (JGI-PGF)"/>
            <person name="Lucas S."/>
            <person name="Copeland A."/>
            <person name="Lapidus A."/>
            <person name="Glavina del Rio T."/>
            <person name="Dalin E."/>
            <person name="Tice H."/>
            <person name="Bruce D."/>
            <person name="Goodwin L."/>
            <person name="Pitluck S."/>
            <person name="Peters L."/>
            <person name="Ovchinnikova G."/>
            <person name="Lu M."/>
            <person name="Kyrpides N."/>
            <person name="Mavromatis K."/>
            <person name="Ivanova N."/>
            <person name="Brettin T."/>
            <person name="Detter J.C."/>
            <person name="Han C."/>
            <person name="Larimer F."/>
            <person name="Land M."/>
            <person name="Hauser L."/>
            <person name="Markowitz V."/>
            <person name="Cheng J.-F."/>
            <person name="Hugenholtz P."/>
            <person name="Woyke T."/>
            <person name="Wu D."/>
            <person name="Spring S."/>
            <person name="Schroeder M."/>
            <person name="Kopitz M."/>
            <person name="Brambilla E."/>
            <person name="Klenk H.-P."/>
            <person name="Eisen J.A."/>
        </authorList>
    </citation>
    <scope>NUCLEOTIDE SEQUENCE</scope>
    <source>
        <strain evidence="3">DSM 3403</strain>
    </source>
</reference>
<feature type="domain" description="Fe/B12 periplasmic-binding" evidence="2">
    <location>
        <begin position="22"/>
        <end position="266"/>
    </location>
</feature>
<proteinExistence type="predicted"/>
<evidence type="ECO:0000259" key="2">
    <source>
        <dbReference type="PROSITE" id="PS50983"/>
    </source>
</evidence>
<dbReference type="STRING" id="929556.Solca_1125"/>
<dbReference type="InterPro" id="IPR050902">
    <property type="entry name" value="ABC_Transporter_SBP"/>
</dbReference>
<accession>H8KQ63</accession>
<evidence type="ECO:0000256" key="1">
    <source>
        <dbReference type="ARBA" id="ARBA00022729"/>
    </source>
</evidence>
<dbReference type="OrthoDB" id="9816357at2"/>
<dbReference type="eggNOG" id="COG0614">
    <property type="taxonomic scope" value="Bacteria"/>
</dbReference>
<dbReference type="Gene3D" id="3.40.50.1980">
    <property type="entry name" value="Nitrogenase molybdenum iron protein domain"/>
    <property type="match status" value="2"/>
</dbReference>
<dbReference type="Proteomes" id="UP000007590">
    <property type="component" value="Chromosome"/>
</dbReference>
<dbReference type="EMBL" id="CP003349">
    <property type="protein sequence ID" value="AFD06231.1"/>
    <property type="molecule type" value="Genomic_DNA"/>
</dbReference>
<dbReference type="HOGENOM" id="CLU_038034_2_7_10"/>
<evidence type="ECO:0000313" key="4">
    <source>
        <dbReference type="Proteomes" id="UP000007590"/>
    </source>
</evidence>
<dbReference type="KEGG" id="scn:Solca_1125"/>
<gene>
    <name evidence="3" type="ordered locus">Solca_1125</name>
</gene>
<organism evidence="3 4">
    <name type="scientific">Solitalea canadensis (strain ATCC 29591 / DSM 3403 / JCM 21819 / LMG 8368 / NBRC 15130 / NCIMB 12057 / USAM 9D)</name>
    <name type="common">Flexibacter canadensis</name>
    <dbReference type="NCBI Taxonomy" id="929556"/>
    <lineage>
        <taxon>Bacteria</taxon>
        <taxon>Pseudomonadati</taxon>
        <taxon>Bacteroidota</taxon>
        <taxon>Sphingobacteriia</taxon>
        <taxon>Sphingobacteriales</taxon>
        <taxon>Sphingobacteriaceae</taxon>
        <taxon>Solitalea</taxon>
    </lineage>
</organism>
<sequence length="266" mass="30690">MHSKQFTDQMNRIVEINYPPKRIISLVPSQTELLFDLGLAEEVIGITKFCIHPHDKFKSTTKIGGTKTLNFEQIKELSPDLIIGNKEENEQNQMEELMRLFPVWMSDIKTLDDSLQMIGMVGELVGRNEEAQKLQSEIKAGFQQLSELTTKMERNPSVAYFIWKDPYMAAGDETFINDMLNRCGMKNIFSGRGRYPETSLEELQHLSPELVLLSSEPYPFKDKHVAEMRNLIPSAQILLVDGEYFSWYGSRIKGAPKYFKNIFTFF</sequence>
<name>H8KQ63_SOLCM</name>
<dbReference type="PANTHER" id="PTHR30535">
    <property type="entry name" value="VITAMIN B12-BINDING PROTEIN"/>
    <property type="match status" value="1"/>
</dbReference>
<dbReference type="InterPro" id="IPR054828">
    <property type="entry name" value="Vit_B12_bind_prot"/>
</dbReference>
<dbReference type="InterPro" id="IPR002491">
    <property type="entry name" value="ABC_transptr_periplasmic_BD"/>
</dbReference>
<dbReference type="PANTHER" id="PTHR30535:SF34">
    <property type="entry name" value="MOLYBDATE-BINDING PROTEIN MOLA"/>
    <property type="match status" value="1"/>
</dbReference>
<evidence type="ECO:0000313" key="3">
    <source>
        <dbReference type="EMBL" id="AFD06231.1"/>
    </source>
</evidence>
<dbReference type="SUPFAM" id="SSF53807">
    <property type="entry name" value="Helical backbone' metal receptor"/>
    <property type="match status" value="1"/>
</dbReference>
<dbReference type="RefSeq" id="WP_014679458.1">
    <property type="nucleotide sequence ID" value="NC_017770.1"/>
</dbReference>
<dbReference type="NCBIfam" id="NF038402">
    <property type="entry name" value="TroA_like"/>
    <property type="match status" value="1"/>
</dbReference>
<protein>
    <submittedName>
        <fullName evidence="3">ABC-type Fe3+-hydroxamate transport system, periplasmic component</fullName>
    </submittedName>
</protein>
<dbReference type="AlphaFoldDB" id="H8KQ63"/>
<keyword evidence="4" id="KW-1185">Reference proteome</keyword>
<keyword evidence="1" id="KW-0732">Signal</keyword>
<dbReference type="PROSITE" id="PS50983">
    <property type="entry name" value="FE_B12_PBP"/>
    <property type="match status" value="1"/>
</dbReference>